<dbReference type="EMBL" id="CAACVI010000034">
    <property type="protein sequence ID" value="VEN74618.1"/>
    <property type="molecule type" value="Genomic_DNA"/>
</dbReference>
<organism evidence="2">
    <name type="scientific">uncultured Desulfobacteraceae bacterium</name>
    <dbReference type="NCBI Taxonomy" id="218296"/>
    <lineage>
        <taxon>Bacteria</taxon>
        <taxon>Pseudomonadati</taxon>
        <taxon>Thermodesulfobacteriota</taxon>
        <taxon>Desulfobacteria</taxon>
        <taxon>Desulfobacterales</taxon>
        <taxon>Desulfobacteraceae</taxon>
        <taxon>environmental samples</taxon>
    </lineage>
</organism>
<feature type="domain" description="ParB-like N-terminal" evidence="1">
    <location>
        <begin position="6"/>
        <end position="100"/>
    </location>
</feature>
<gene>
    <name evidence="2" type="ORF">EPICR_40203</name>
</gene>
<reference evidence="2" key="1">
    <citation type="submission" date="2019-01" db="EMBL/GenBank/DDBJ databases">
        <authorList>
            <consortium name="Genoscope - CEA"/>
            <person name="William W."/>
        </authorList>
    </citation>
    <scope>NUCLEOTIDE SEQUENCE</scope>
    <source>
        <strain evidence="2">CR-1</strain>
    </source>
</reference>
<dbReference type="SMART" id="SM00470">
    <property type="entry name" value="ParB"/>
    <property type="match status" value="1"/>
</dbReference>
<dbReference type="AlphaFoldDB" id="A0A484HK68"/>
<name>A0A484HK68_9BACT</name>
<dbReference type="GO" id="GO:0005694">
    <property type="term" value="C:chromosome"/>
    <property type="evidence" value="ECO:0007669"/>
    <property type="project" value="TreeGrafter"/>
</dbReference>
<accession>A0A484HK68</accession>
<dbReference type="InterPro" id="IPR050336">
    <property type="entry name" value="Chromosome_partition/occlusion"/>
</dbReference>
<evidence type="ECO:0000259" key="1">
    <source>
        <dbReference type="SMART" id="SM00470"/>
    </source>
</evidence>
<proteinExistence type="predicted"/>
<dbReference type="SUPFAM" id="SSF110849">
    <property type="entry name" value="ParB/Sulfiredoxin"/>
    <property type="match status" value="1"/>
</dbReference>
<dbReference type="GO" id="GO:0007059">
    <property type="term" value="P:chromosome segregation"/>
    <property type="evidence" value="ECO:0007669"/>
    <property type="project" value="TreeGrafter"/>
</dbReference>
<protein>
    <recommendedName>
        <fullName evidence="1">ParB-like N-terminal domain-containing protein</fullName>
    </recommendedName>
</protein>
<evidence type="ECO:0000313" key="2">
    <source>
        <dbReference type="EMBL" id="VEN74618.1"/>
    </source>
</evidence>
<dbReference type="PANTHER" id="PTHR33375">
    <property type="entry name" value="CHROMOSOME-PARTITIONING PROTEIN PARB-RELATED"/>
    <property type="match status" value="1"/>
</dbReference>
<dbReference type="InterPro" id="IPR003115">
    <property type="entry name" value="ParB_N"/>
</dbReference>
<dbReference type="InterPro" id="IPR036086">
    <property type="entry name" value="ParB/Sulfiredoxin_sf"/>
</dbReference>
<sequence>MRYSLKDVPAGRLDLKDRTFRVTEWEGPEKARLLERSIETMGLLNPPAALPGDGGSWRIVCGFKRIEACRSLGIKEIRVRALSGKPDPLDLARWAIADNSFSRPLNLLERANAAALLFRSLKEAGAGEENLEKEAGALGLPGNSGVLADLQRVYFLPDSIKQKILSGRISLAMAVRLSALNREEAETFAEIFDTLRLGLNRQKEFLLLAKEIAIREDIGVRDVFSDPEFLDITGPEDGKDLPIQTKNARLYLQKRRFPALSKAREDFAENLKQLHLSAGASIAAPPFFEGNRYILHLPFSKKQDIREHQKTLDSLAENPALETFPGFKP</sequence>
<dbReference type="PANTHER" id="PTHR33375:SF1">
    <property type="entry name" value="CHROMOSOME-PARTITIONING PROTEIN PARB-RELATED"/>
    <property type="match status" value="1"/>
</dbReference>
<dbReference type="Gene3D" id="3.90.1530.30">
    <property type="match status" value="1"/>
</dbReference>